<evidence type="ECO:0000313" key="3">
    <source>
        <dbReference type="EMBL" id="HIV62943.1"/>
    </source>
</evidence>
<dbReference type="GO" id="GO:0009236">
    <property type="term" value="P:cobalamin biosynthetic process"/>
    <property type="evidence" value="ECO:0007669"/>
    <property type="project" value="InterPro"/>
</dbReference>
<keyword evidence="3" id="KW-0378">Hydrolase</keyword>
<dbReference type="InterPro" id="IPR052553">
    <property type="entry name" value="CbiG_hydrolase"/>
</dbReference>
<dbReference type="PANTHER" id="PTHR37477">
    <property type="entry name" value="COBALT-PRECORRIN-5A HYDROLASE"/>
    <property type="match status" value="1"/>
</dbReference>
<dbReference type="Pfam" id="PF01890">
    <property type="entry name" value="CbiG_C"/>
    <property type="match status" value="1"/>
</dbReference>
<evidence type="ECO:0000313" key="4">
    <source>
        <dbReference type="Proteomes" id="UP000886808"/>
    </source>
</evidence>
<organism evidence="3 4">
    <name type="scientific">Candidatus Butyricicoccus avistercoris</name>
    <dbReference type="NCBI Taxonomy" id="2838518"/>
    <lineage>
        <taxon>Bacteria</taxon>
        <taxon>Bacillati</taxon>
        <taxon>Bacillota</taxon>
        <taxon>Clostridia</taxon>
        <taxon>Eubacteriales</taxon>
        <taxon>Butyricicoccaceae</taxon>
        <taxon>Butyricicoccus</taxon>
    </lineage>
</organism>
<sequence>MIWGKIISFTDNGAKIAQKIVDLMPNDKIEIYRRSIDASLDNTSLKRMVQQAMVDCKLIIFVGATGIAVRAIAPYLQGKTYDPAVLVIDEQGKFVISLLSGHLGNANDLAKMIANKLNALPVITTATDARGVFAVDTWAKNNKCAVIEPDRIKYISGALLKGENIGLKSDFSGVRPINMVNFAENGFVVALNANENPFKNTLHLIPKILHIGIGCRKNTSLDNISKAIKIALDKYSIDIRAVCSIASIDIKQNEAGILAFCRENNLPFKTFTADELNSLDGEFTKSEFVRKTVNVDNVCERSAVLSAKNHDLICKKLSYSGVTVAIAREKWEMKF</sequence>
<protein>
    <submittedName>
        <fullName evidence="3">Cobalt-precorrin 5A hydrolase</fullName>
    </submittedName>
</protein>
<reference evidence="3" key="1">
    <citation type="journal article" date="2021" name="PeerJ">
        <title>Extensive microbial diversity within the chicken gut microbiome revealed by metagenomics and culture.</title>
        <authorList>
            <person name="Gilroy R."/>
            <person name="Ravi A."/>
            <person name="Getino M."/>
            <person name="Pursley I."/>
            <person name="Horton D.L."/>
            <person name="Alikhan N.F."/>
            <person name="Baker D."/>
            <person name="Gharbi K."/>
            <person name="Hall N."/>
            <person name="Watson M."/>
            <person name="Adriaenssens E.M."/>
            <person name="Foster-Nyarko E."/>
            <person name="Jarju S."/>
            <person name="Secka A."/>
            <person name="Antonio M."/>
            <person name="Oren A."/>
            <person name="Chaudhuri R.R."/>
            <person name="La Ragione R."/>
            <person name="Hildebrand F."/>
            <person name="Pallen M.J."/>
        </authorList>
    </citation>
    <scope>NUCLEOTIDE SEQUENCE</scope>
    <source>
        <strain evidence="3">CHK193-4272</strain>
    </source>
</reference>
<dbReference type="InterPro" id="IPR002750">
    <property type="entry name" value="CobE/GbiG_C"/>
</dbReference>
<dbReference type="InterPro" id="IPR038029">
    <property type="entry name" value="GbiG_N_sf"/>
</dbReference>
<dbReference type="Pfam" id="PF11760">
    <property type="entry name" value="CbiG_N"/>
    <property type="match status" value="1"/>
</dbReference>
<gene>
    <name evidence="3" type="ORF">H9746_08925</name>
</gene>
<dbReference type="Proteomes" id="UP000886808">
    <property type="component" value="Unassembled WGS sequence"/>
</dbReference>
<dbReference type="SUPFAM" id="SSF159664">
    <property type="entry name" value="CobE/GbiG C-terminal domain-like"/>
    <property type="match status" value="1"/>
</dbReference>
<dbReference type="InterPro" id="IPR021744">
    <property type="entry name" value="CbiG_N"/>
</dbReference>
<evidence type="ECO:0000259" key="1">
    <source>
        <dbReference type="Pfam" id="PF01890"/>
    </source>
</evidence>
<comment type="caution">
    <text evidence="3">The sequence shown here is derived from an EMBL/GenBank/DDBJ whole genome shotgun (WGS) entry which is preliminary data.</text>
</comment>
<evidence type="ECO:0000259" key="2">
    <source>
        <dbReference type="Pfam" id="PF11760"/>
    </source>
</evidence>
<dbReference type="AlphaFoldDB" id="A0A9D1PIV7"/>
<accession>A0A9D1PIV7</accession>
<proteinExistence type="predicted"/>
<feature type="domain" description="Cobalamin synthesis G N-terminal" evidence="2">
    <location>
        <begin position="48"/>
        <end position="128"/>
    </location>
</feature>
<dbReference type="EMBL" id="DXIE01000051">
    <property type="protein sequence ID" value="HIV62943.1"/>
    <property type="molecule type" value="Genomic_DNA"/>
</dbReference>
<feature type="domain" description="CobE/GbiG C-terminal" evidence="1">
    <location>
        <begin position="209"/>
        <end position="327"/>
    </location>
</feature>
<dbReference type="Gene3D" id="3.30.420.180">
    <property type="entry name" value="CobE/GbiG C-terminal domain"/>
    <property type="match status" value="1"/>
</dbReference>
<name>A0A9D1PIV7_9FIRM</name>
<dbReference type="Gene3D" id="3.40.50.11220">
    <property type="match status" value="1"/>
</dbReference>
<dbReference type="InterPro" id="IPR036518">
    <property type="entry name" value="CobE/GbiG_C_sf"/>
</dbReference>
<dbReference type="PANTHER" id="PTHR37477:SF1">
    <property type="entry name" value="COBALT-PRECORRIN-5A HYDROLASE"/>
    <property type="match status" value="1"/>
</dbReference>
<dbReference type="GO" id="GO:0016787">
    <property type="term" value="F:hydrolase activity"/>
    <property type="evidence" value="ECO:0007669"/>
    <property type="project" value="UniProtKB-KW"/>
</dbReference>
<dbReference type="SUPFAM" id="SSF159672">
    <property type="entry name" value="CbiG N-terminal domain-like"/>
    <property type="match status" value="1"/>
</dbReference>
<reference evidence="3" key="2">
    <citation type="submission" date="2021-04" db="EMBL/GenBank/DDBJ databases">
        <authorList>
            <person name="Gilroy R."/>
        </authorList>
    </citation>
    <scope>NUCLEOTIDE SEQUENCE</scope>
    <source>
        <strain evidence="3">CHK193-4272</strain>
    </source>
</reference>